<reference evidence="19 20" key="1">
    <citation type="submission" date="2021-07" db="EMBL/GenBank/DDBJ databases">
        <title>The Aristolochia fimbriata genome: insights into angiosperm evolution, floral development and chemical biosynthesis.</title>
        <authorList>
            <person name="Jiao Y."/>
        </authorList>
    </citation>
    <scope>NUCLEOTIDE SEQUENCE [LARGE SCALE GENOMIC DNA]</scope>
    <source>
        <strain evidence="19">IBCAS-2021</strain>
        <tissue evidence="19">Leaf</tissue>
    </source>
</reference>
<accession>A0AAV7ENE2</accession>
<evidence type="ECO:0000256" key="10">
    <source>
        <dbReference type="ARBA" id="ARBA00023306"/>
    </source>
</evidence>
<dbReference type="Pfam" id="PF02260">
    <property type="entry name" value="FATC"/>
    <property type="match status" value="1"/>
</dbReference>
<protein>
    <recommendedName>
        <fullName evidence="13">Serine/threonine-protein kinase ATM</fullName>
        <ecNumber evidence="2">2.7.11.1</ecNumber>
    </recommendedName>
</protein>
<evidence type="ECO:0000259" key="18">
    <source>
        <dbReference type="PROSITE" id="PS51190"/>
    </source>
</evidence>
<dbReference type="InterPro" id="IPR003151">
    <property type="entry name" value="PIK-rel_kinase_FAT"/>
</dbReference>
<dbReference type="Pfam" id="PF25360">
    <property type="entry name" value="TPR_ATM"/>
    <property type="match status" value="1"/>
</dbReference>
<dbReference type="CDD" id="cd05171">
    <property type="entry name" value="PIKKc_ATM"/>
    <property type="match status" value="1"/>
</dbReference>
<dbReference type="GO" id="GO:0005634">
    <property type="term" value="C:nucleus"/>
    <property type="evidence" value="ECO:0007669"/>
    <property type="project" value="UniProtKB-SubCell"/>
</dbReference>
<comment type="catalytic activity">
    <reaction evidence="11">
        <text>L-threonyl-[protein] + ATP = O-phospho-L-threonyl-[protein] + ADP + H(+)</text>
        <dbReference type="Rhea" id="RHEA:46608"/>
        <dbReference type="Rhea" id="RHEA-COMP:11060"/>
        <dbReference type="Rhea" id="RHEA-COMP:11605"/>
        <dbReference type="ChEBI" id="CHEBI:15378"/>
        <dbReference type="ChEBI" id="CHEBI:30013"/>
        <dbReference type="ChEBI" id="CHEBI:30616"/>
        <dbReference type="ChEBI" id="CHEBI:61977"/>
        <dbReference type="ChEBI" id="CHEBI:456216"/>
        <dbReference type="EC" id="2.7.11.1"/>
    </reaction>
</comment>
<keyword evidence="4" id="KW-0808">Transferase</keyword>
<evidence type="ECO:0000256" key="4">
    <source>
        <dbReference type="ARBA" id="ARBA00022679"/>
    </source>
</evidence>
<dbReference type="Proteomes" id="UP000825729">
    <property type="component" value="Unassembled WGS sequence"/>
</dbReference>
<keyword evidence="5" id="KW-0547">Nucleotide-binding</keyword>
<evidence type="ECO:0000256" key="11">
    <source>
        <dbReference type="ARBA" id="ARBA00047899"/>
    </source>
</evidence>
<dbReference type="InterPro" id="IPR036940">
    <property type="entry name" value="PI3/4_kinase_cat_sf"/>
</dbReference>
<evidence type="ECO:0000313" key="19">
    <source>
        <dbReference type="EMBL" id="KAG9449934.1"/>
    </source>
</evidence>
<dbReference type="PROSITE" id="PS50290">
    <property type="entry name" value="PI3_4_KINASE_3"/>
    <property type="match status" value="1"/>
</dbReference>
<dbReference type="Pfam" id="PF00454">
    <property type="entry name" value="PI3_PI4_kinase"/>
    <property type="match status" value="1"/>
</dbReference>
<dbReference type="InterPro" id="IPR057445">
    <property type="entry name" value="ATM_TPR"/>
</dbReference>
<evidence type="ECO:0000259" key="17">
    <source>
        <dbReference type="PROSITE" id="PS51189"/>
    </source>
</evidence>
<dbReference type="Gene3D" id="1.10.1070.11">
    <property type="entry name" value="Phosphatidylinositol 3-/4-kinase, catalytic domain"/>
    <property type="match status" value="1"/>
</dbReference>
<keyword evidence="7" id="KW-0418">Kinase</keyword>
<evidence type="ECO:0000256" key="9">
    <source>
        <dbReference type="ARBA" id="ARBA00023242"/>
    </source>
</evidence>
<evidence type="ECO:0000256" key="2">
    <source>
        <dbReference type="ARBA" id="ARBA00012513"/>
    </source>
</evidence>
<dbReference type="InterPro" id="IPR000403">
    <property type="entry name" value="PI3/4_kinase_cat_dom"/>
</dbReference>
<dbReference type="EC" id="2.7.11.1" evidence="2"/>
<keyword evidence="14" id="KW-0175">Coiled coil</keyword>
<feature type="domain" description="FAT" evidence="17">
    <location>
        <begin position="1888"/>
        <end position="2557"/>
    </location>
</feature>
<dbReference type="PANTHER" id="PTHR37079">
    <property type="entry name" value="SERINE/THREONINE-PROTEIN KINASE ATM"/>
    <property type="match status" value="1"/>
</dbReference>
<proteinExistence type="predicted"/>
<dbReference type="InterPro" id="IPR011009">
    <property type="entry name" value="Kinase-like_dom_sf"/>
</dbReference>
<comment type="subcellular location">
    <subcellularLocation>
        <location evidence="1">Nucleus</location>
    </subcellularLocation>
</comment>
<evidence type="ECO:0000256" key="3">
    <source>
        <dbReference type="ARBA" id="ARBA00022527"/>
    </source>
</evidence>
<keyword evidence="9" id="KW-0539">Nucleus</keyword>
<comment type="catalytic activity">
    <reaction evidence="12">
        <text>L-seryl-[protein] + ATP = O-phospho-L-seryl-[protein] + ADP + H(+)</text>
        <dbReference type="Rhea" id="RHEA:17989"/>
        <dbReference type="Rhea" id="RHEA-COMP:9863"/>
        <dbReference type="Rhea" id="RHEA-COMP:11604"/>
        <dbReference type="ChEBI" id="CHEBI:15378"/>
        <dbReference type="ChEBI" id="CHEBI:29999"/>
        <dbReference type="ChEBI" id="CHEBI:30616"/>
        <dbReference type="ChEBI" id="CHEBI:83421"/>
        <dbReference type="ChEBI" id="CHEBI:456216"/>
        <dbReference type="EC" id="2.7.11.1"/>
    </reaction>
</comment>
<dbReference type="InterPro" id="IPR014009">
    <property type="entry name" value="PIK_FAT"/>
</dbReference>
<keyword evidence="6" id="KW-0227">DNA damage</keyword>
<dbReference type="FunFam" id="1.10.1070.11:FF:000015">
    <property type="entry name" value="Serine/threonine-protein kinase ATM"/>
    <property type="match status" value="1"/>
</dbReference>
<evidence type="ECO:0000256" key="13">
    <source>
        <dbReference type="ARBA" id="ARBA00073111"/>
    </source>
</evidence>
<dbReference type="PROSITE" id="PS00916">
    <property type="entry name" value="PI3_4_KINASE_2"/>
    <property type="match status" value="1"/>
</dbReference>
<dbReference type="InterPro" id="IPR038980">
    <property type="entry name" value="ATM_plant"/>
</dbReference>
<sequence>MSSNDIQEVIAKLSSEKVKTREDGVKLLNCLLQGERSLAVCSLLSKNTAKLKPNEIPHAETWPFILTLLIKCISLEIPASKKRLPKLHFAKTLRTAIQRVEDVKVSGRTLLLLSIIKPLFSHIWDVMRDVPSFHSEYGLILRQLMTVKEYSFHMRKRVYGSLVLLLMSKIETTVCEYGSTHSNTKEETFRCILTLHSLLENPPGDFPDNIRNGLVKTFIGIFSNVRDEGKITRKLIECVNTFLLQEGPNLGCEVVEIHRALQELVFRFWLTTHDRLFKISLMLYARIQLKLRRSSADVAPLLEQLLDVVGRELDQCSNSTTFPLWDDKGGNLASVQQGLMELAASLLYLACGNTYKAPRAEKRLKREQTCIRLKEALAKGKYLWYGAFCFLIQNYYSRVSDILLIDCFEGICENFERIIDDGNKLHAYDGLVWVLRSLNELSHVLLLDASKDDDSQSLVIASSESGGGWHIIWSGLVHWLPVFTNVAMLADAALVLMGNIVLKDLVNVPTVSQDLWDLRIFTNTPSVSALFFIACYFSKMDCQGDIRDVLYLRQNLAKAVSGSLSLKNSSFLDDRMLMVLPAAMISLCVGCASIPHSSMSFSTLLPYYSAHEIEDKLVAMRKNQGFSDELFECSVEVLAEVESRPSVEVHHNVCQNSLRLPRQLMDRLLCELEEHFFVVLTSSWNVQTMTSTDIFSFCALLSNCIYNLSITRLRDDHLQLFNKLLQHLLELLDQSVFLLEENQNQFQHHDRLGSAGFFDSLAPLLVSLRSFTCSLVFRTWTNNNMIHDKCSGSFMPVFNRLLLALSKLFEEVSMCSNNIESEELLSCSLHGPQDSSSVKDVELSIVDVDLDTGGDVKDTGAMASKKGFSGIFLLLVQLKQDFVSTISSFFVVLPNITWNILFDLMVKEHDLKVRECMFLKLCEHFTCSTSGRLGDLVNAMRNLIDTSMSLKFCCLTLLTSICNLLKSLVSYTSGRKDDRVEQMFIVKESNQDLSALGEFINKVPQISMLNWRARVQLIDCICCFISLDPCIAQTMVESLLEMLQDTDYRVRLFLARRIGVLFLTWDGHEDLFHDMSANFGVKIVMASKEKRIMARDVIESGAQPVPSLETAVVTLEHVALVSEKVELQAIFMMCTVAAIDPSLRELVYAAFDNLAKQLQYANRTKYLKELMGSIFSCWISCDVSLVSLVEIRELFLRNSEPSSFFEYCCPWLLPSLILNGKISDLNLVSTVTSQPLPALIKNHFVPIFAICMALHCSNESNKDIGSVVLRSKILQMAEISEHERDILIKQNMVSIVSCLFSLSSSASDPSLPFFSVPTIVAAIRTVVDGFLEIDDHATCNGVVDKIQIFRPDRVFRFLIEIHHQITSAVHPRHKCHRLSAVEALITLIGQRAVVPSTSCYLFNLVGQLIGIEVLQDQCCHLLSTLLEVFKDNLGIAFFKVLGQQIQSLVPKLVACCLPLENHGDVSASNSSRVVDLLHQLTVNANESLHDSMKDLEPFPELDCFRRIRRFYEEIGHNYSAKDHFLKFVHRVHDLPHRLLIWSLRSLHKKLLRGDIIQLKRSTEEPKSWSCEPEIVSAVWKLVSVYGSSNARGIRELVADFVARVGIADPHRVVFHLPEDSNQTSHLSLLSYGADVGGSDELLVRLIRLLKKYLMDDSVMIVTVASGVLRGILSTERGWGALLLFESFERALLEVHSKGVNLELVEKLLLEAEHKAIGESYSLEDPSIWRTNGKTYEKWLCPLTHKLLCHTNDTILRLCQDIVLLKEEVAELLFPVILVNLARRKDLSFDLCQLISSQVQGNIFTESNILIKSIQLVLAALNGLRVCHITATETTSTPSKRASVKSTRISSGNARSRNTSGRSKDSLTPANEVLTSGLKVYWLPIDYLVVAKAAIRCGSYFTAVMYVEHWCEEHFGGLTLGNPDFSHHELVAPHVELLTAAVKQINEPDSFYGIVQSHKLESQVITYEHEGNWNKALECYDLLARRKEQLDGPSVNMLNMQFRGAQGRAPSKVKERMDNWNSYKGLMRSLQQIGCTHTLDVYCQGLAAQKGQYLHDSEFTELQYEAAWRAGNWDFSSLNAETDSPRVSLLANNVLFHKNLHSCLRALQEGNSNEFHAKLMDSKQDLVLSLSLASKESTESMHSSIVRLQILDHLGIAWDLRWKSNSVQDFKLVAGFHEFEPTIQNMSQLEWLNADWSFILKQTQLNFNLLEPFIAFRRVLLQILNCKEYTVQHLLEFASTLRKGSRLSLAAAVLHELKLLVLGSETQDVNSYELCLGRVNFETYEEAKLLWAQGRHDMAINLANYILDHYELKDQASNAYRMVGKWLAETRSSNSRTILDQYLKNAVELSKLNKSADKKSITKQCQSYFHLAHYADALFRSNEERLASGEWQAAMRLRRHKTKELEALFRRMKSSTKNEKTDYSAKIVELQKQLAMDKEEADRLKDDRDNFLNLALEGYQRCLVIGDKYDLQVVFRLVSLWFSLSSRENVINSMVSTVREVQSYKFIPLVYQIASRMGSPKEGPGPENFQFAVVSLVKKLAIDHPYHTIFQLLALANGDRVKDKQRSRNSFVVDMDKKLAAENLLNELSPHHGARIRQMKQLVEIYIKLAELETKREDTNRRIALPRDIRSIQQLELVPVVTATIQVDRSCQYPQGSFPHFSGIADSVLVMNGINAPKVVECVGSDGCTYRQLAKSGNDDLRQDAVMEQFFSLVNSFLCNNRDTWRRRLAIRTYKVVPFTPSAGVLEWVDRTIPLGEYLLGSKRDGGAHGRYRSGDWPFSQCREYMANEKDKRKAFQKVCENFRPVMHYFFLERYLQPADWFENRLSYTRSVATSSMVGYIVGLGDRHSNNILIDQTSAEVVHIDLGVAFDQGLMLKTPERVPFRLTRDIIDGMGVTGVEGVFRKCCEETLSVMRANKEALLTIIEVFIHDPLYKWALSPLKALQRQKETADNITCLEDSQDIYEGNKDAARALMRVKQKLDGYEEGEMRSVQGQVQQLIQNAVDMERLCQMYPGWGAWL</sequence>
<dbReference type="InterPro" id="IPR003152">
    <property type="entry name" value="FATC_dom"/>
</dbReference>
<evidence type="ECO:0000256" key="12">
    <source>
        <dbReference type="ARBA" id="ARBA00048679"/>
    </source>
</evidence>
<dbReference type="GO" id="GO:0005524">
    <property type="term" value="F:ATP binding"/>
    <property type="evidence" value="ECO:0007669"/>
    <property type="project" value="UniProtKB-KW"/>
</dbReference>
<feature type="domain" description="FATC" evidence="18">
    <location>
        <begin position="2987"/>
        <end position="3019"/>
    </location>
</feature>
<dbReference type="InterPro" id="IPR044107">
    <property type="entry name" value="PIKKc_ATM"/>
</dbReference>
<dbReference type="GO" id="GO:0006281">
    <property type="term" value="P:DNA repair"/>
    <property type="evidence" value="ECO:0007669"/>
    <property type="project" value="InterPro"/>
</dbReference>
<organism evidence="19 20">
    <name type="scientific">Aristolochia fimbriata</name>
    <name type="common">White veined hardy Dutchman's pipe vine</name>
    <dbReference type="NCBI Taxonomy" id="158543"/>
    <lineage>
        <taxon>Eukaryota</taxon>
        <taxon>Viridiplantae</taxon>
        <taxon>Streptophyta</taxon>
        <taxon>Embryophyta</taxon>
        <taxon>Tracheophyta</taxon>
        <taxon>Spermatophyta</taxon>
        <taxon>Magnoliopsida</taxon>
        <taxon>Magnoliidae</taxon>
        <taxon>Piperales</taxon>
        <taxon>Aristolochiaceae</taxon>
        <taxon>Aristolochia</taxon>
    </lineage>
</organism>
<dbReference type="SMART" id="SM01343">
    <property type="entry name" value="FATC"/>
    <property type="match status" value="1"/>
</dbReference>
<evidence type="ECO:0000259" key="16">
    <source>
        <dbReference type="PROSITE" id="PS50290"/>
    </source>
</evidence>
<dbReference type="InterPro" id="IPR018936">
    <property type="entry name" value="PI3/4_kinase_CS"/>
</dbReference>
<feature type="domain" description="PI3K/PI4K catalytic" evidence="16">
    <location>
        <begin position="2663"/>
        <end position="2975"/>
    </location>
</feature>
<evidence type="ECO:0000256" key="1">
    <source>
        <dbReference type="ARBA" id="ARBA00004123"/>
    </source>
</evidence>
<evidence type="ECO:0000256" key="8">
    <source>
        <dbReference type="ARBA" id="ARBA00022840"/>
    </source>
</evidence>
<keyword evidence="3" id="KW-0723">Serine/threonine-protein kinase</keyword>
<evidence type="ECO:0000256" key="5">
    <source>
        <dbReference type="ARBA" id="ARBA00022741"/>
    </source>
</evidence>
<dbReference type="PANTHER" id="PTHR37079:SF4">
    <property type="entry name" value="SERINE_THREONINE-PROTEIN KINASE ATM"/>
    <property type="match status" value="1"/>
</dbReference>
<evidence type="ECO:0000256" key="14">
    <source>
        <dbReference type="SAM" id="Coils"/>
    </source>
</evidence>
<evidence type="ECO:0000313" key="20">
    <source>
        <dbReference type="Proteomes" id="UP000825729"/>
    </source>
</evidence>
<dbReference type="PROSITE" id="PS00915">
    <property type="entry name" value="PI3_4_KINASE_1"/>
    <property type="match status" value="1"/>
</dbReference>
<keyword evidence="20" id="KW-1185">Reference proteome</keyword>
<dbReference type="FunFam" id="3.30.1010.10:FF:000023">
    <property type="entry name" value="Serine/threonine-protein kinase ATM"/>
    <property type="match status" value="1"/>
</dbReference>
<dbReference type="GO" id="GO:0004674">
    <property type="term" value="F:protein serine/threonine kinase activity"/>
    <property type="evidence" value="ECO:0007669"/>
    <property type="project" value="UniProtKB-KW"/>
</dbReference>
<comment type="caution">
    <text evidence="19">The sequence shown here is derived from an EMBL/GenBank/DDBJ whole genome shotgun (WGS) entry which is preliminary data.</text>
</comment>
<evidence type="ECO:0000256" key="7">
    <source>
        <dbReference type="ARBA" id="ARBA00022777"/>
    </source>
</evidence>
<dbReference type="SMART" id="SM00146">
    <property type="entry name" value="PI3Kc"/>
    <property type="match status" value="1"/>
</dbReference>
<keyword evidence="8" id="KW-0067">ATP-binding</keyword>
<feature type="region of interest" description="Disordered" evidence="15">
    <location>
        <begin position="1836"/>
        <end position="1867"/>
    </location>
</feature>
<dbReference type="Gene3D" id="3.30.1010.10">
    <property type="entry name" value="Phosphatidylinositol 3-kinase Catalytic Subunit, Chain A, domain 4"/>
    <property type="match status" value="1"/>
</dbReference>
<dbReference type="Pfam" id="PF02259">
    <property type="entry name" value="FAT"/>
    <property type="match status" value="1"/>
</dbReference>
<name>A0AAV7ENE2_ARIFI</name>
<dbReference type="PROSITE" id="PS51190">
    <property type="entry name" value="FATC"/>
    <property type="match status" value="1"/>
</dbReference>
<gene>
    <name evidence="19" type="ORF">H6P81_009899</name>
</gene>
<dbReference type="PROSITE" id="PS51189">
    <property type="entry name" value="FAT"/>
    <property type="match status" value="1"/>
</dbReference>
<dbReference type="EMBL" id="JAINDJ010000004">
    <property type="protein sequence ID" value="KAG9449934.1"/>
    <property type="molecule type" value="Genomic_DNA"/>
</dbReference>
<keyword evidence="10" id="KW-0131">Cell cycle</keyword>
<evidence type="ECO:0000256" key="6">
    <source>
        <dbReference type="ARBA" id="ARBA00022763"/>
    </source>
</evidence>
<dbReference type="SUPFAM" id="SSF56112">
    <property type="entry name" value="Protein kinase-like (PK-like)"/>
    <property type="match status" value="1"/>
</dbReference>
<feature type="coiled-coil region" evidence="14">
    <location>
        <begin position="2412"/>
        <end position="2446"/>
    </location>
</feature>
<evidence type="ECO:0000256" key="15">
    <source>
        <dbReference type="SAM" id="MobiDB-lite"/>
    </source>
</evidence>